<dbReference type="InterPro" id="IPR012334">
    <property type="entry name" value="Pectin_lyas_fold"/>
</dbReference>
<dbReference type="SUPFAM" id="SSF51126">
    <property type="entry name" value="Pectin lyase-like"/>
    <property type="match status" value="1"/>
</dbReference>
<dbReference type="InterPro" id="IPR006626">
    <property type="entry name" value="PbH1"/>
</dbReference>
<dbReference type="Gene3D" id="2.160.20.10">
    <property type="entry name" value="Single-stranded right-handed beta-helix, Pectin lyase-like"/>
    <property type="match status" value="1"/>
</dbReference>
<dbReference type="STRING" id="408657.SAMN04487995_1108"/>
<gene>
    <name evidence="1" type="ORF">SAMN04487995_1108</name>
</gene>
<dbReference type="OrthoDB" id="1433444at2"/>
<dbReference type="Proteomes" id="UP000199532">
    <property type="component" value="Unassembled WGS sequence"/>
</dbReference>
<reference evidence="1 2" key="1">
    <citation type="submission" date="2016-10" db="EMBL/GenBank/DDBJ databases">
        <authorList>
            <person name="de Groot N.N."/>
        </authorList>
    </citation>
    <scope>NUCLEOTIDE SEQUENCE [LARGE SCALE GENOMIC DNA]</scope>
    <source>
        <strain evidence="1 2">DSM 19938</strain>
    </source>
</reference>
<name>A0A1H6R8H3_9BACT</name>
<evidence type="ECO:0000313" key="2">
    <source>
        <dbReference type="Proteomes" id="UP000199532"/>
    </source>
</evidence>
<dbReference type="RefSeq" id="WP_090333108.1">
    <property type="nucleotide sequence ID" value="NZ_FNXY01000002.1"/>
</dbReference>
<protein>
    <submittedName>
        <fullName evidence="1">Parallel beta-helix repeat (Two copies)</fullName>
    </submittedName>
</protein>
<proteinExistence type="predicted"/>
<accession>A0A1H6R8H3</accession>
<dbReference type="InterPro" id="IPR011050">
    <property type="entry name" value="Pectin_lyase_fold/virulence"/>
</dbReference>
<sequence>MDKFIILFLLLHLNGFGQKTTSESKQTLNQKDLQRKYSDKNKRVNNFTPILNMNELRMGNADTAEVVYINDGTKSGIFRYNDKNTRSKDDSSMVIVVGKRRYEREYLSIKPEFFGANANDDKDDGPSIQKALNIATERGLKVVFSEGTYITSITLVPKIVVPGPVFAYRLTLEGAGSGLTKIKAIHEQDILRMIKGQKSFTGRESNVLIKDLELDGNAKAAHCINANHIANFKIIDCKLTGATQSNLKIGEGISENFGIDIIRCYSGGKSVNEGHNNAGVELINCRYTYIDRLTTDGSKFGIYMDGSDKGFITNCHLEGSKVAAIRITGTGGGEHKISNNMLMPYVQYEPSAKFDGELFGLKIDGSKGGGSANIIYGNIFIVPDSASLPIKTSLAKASKTLRANPNLIISGNLSSAKGYLIGYDILTNKALIQTTSGQFREGEGITQSTTGGVATIGKIFQSSSKGIMISGSSDSNIISNNQIRLNPTIGIDLSSNNNIVSNNIIEASTGVSKNGDFAILVGNIINSKNSIALKNMGGKIELNANQFNGKVIGLPDTK</sequence>
<organism evidence="1 2">
    <name type="scientific">Dyadobacter koreensis</name>
    <dbReference type="NCBI Taxonomy" id="408657"/>
    <lineage>
        <taxon>Bacteria</taxon>
        <taxon>Pseudomonadati</taxon>
        <taxon>Bacteroidota</taxon>
        <taxon>Cytophagia</taxon>
        <taxon>Cytophagales</taxon>
        <taxon>Spirosomataceae</taxon>
        <taxon>Dyadobacter</taxon>
    </lineage>
</organism>
<evidence type="ECO:0000313" key="1">
    <source>
        <dbReference type="EMBL" id="SEI52043.1"/>
    </source>
</evidence>
<dbReference type="SMART" id="SM00710">
    <property type="entry name" value="PbH1"/>
    <property type="match status" value="5"/>
</dbReference>
<keyword evidence="2" id="KW-1185">Reference proteome</keyword>
<dbReference type="AlphaFoldDB" id="A0A1H6R8H3"/>
<dbReference type="EMBL" id="FNXY01000002">
    <property type="protein sequence ID" value="SEI52043.1"/>
    <property type="molecule type" value="Genomic_DNA"/>
</dbReference>